<feature type="region of interest" description="Disordered" evidence="1">
    <location>
        <begin position="29"/>
        <end position="56"/>
    </location>
</feature>
<dbReference type="EMBL" id="JAAGOX010000011">
    <property type="protein sequence ID" value="NDW44740.1"/>
    <property type="molecule type" value="Genomic_DNA"/>
</dbReference>
<dbReference type="AlphaFoldDB" id="A0A6B2NN90"/>
<dbReference type="PROSITE" id="PS51257">
    <property type="entry name" value="PROKAR_LIPOPROTEIN"/>
    <property type="match status" value="1"/>
</dbReference>
<protein>
    <recommendedName>
        <fullName evidence="3">D-galactarate dehydratase</fullName>
    </recommendedName>
</protein>
<evidence type="ECO:0008006" key="3">
    <source>
        <dbReference type="Google" id="ProtNLM"/>
    </source>
</evidence>
<accession>A0A6B2NN90</accession>
<comment type="caution">
    <text evidence="2">The sequence shown here is derived from an EMBL/GenBank/DDBJ whole genome shotgun (WGS) entry which is preliminary data.</text>
</comment>
<evidence type="ECO:0000256" key="1">
    <source>
        <dbReference type="SAM" id="MobiDB-lite"/>
    </source>
</evidence>
<organism evidence="2">
    <name type="scientific">Ruegeria sp. PrR005</name>
    <dbReference type="NCBI Taxonomy" id="2706882"/>
    <lineage>
        <taxon>Bacteria</taxon>
        <taxon>Pseudomonadati</taxon>
        <taxon>Pseudomonadota</taxon>
        <taxon>Alphaproteobacteria</taxon>
        <taxon>Rhodobacterales</taxon>
        <taxon>Roseobacteraceae</taxon>
        <taxon>Ruegeria</taxon>
    </lineage>
</organism>
<gene>
    <name evidence="2" type="ORF">G0P99_07210</name>
</gene>
<dbReference type="RefSeq" id="WP_164128710.1">
    <property type="nucleotide sequence ID" value="NZ_JAAGOX010000011.1"/>
</dbReference>
<reference evidence="2" key="1">
    <citation type="submission" date="2020-02" db="EMBL/GenBank/DDBJ databases">
        <title>Delineation of the pyrene-degrading pathway in Roseobacter clade bacteria by genomic analysis.</title>
        <authorList>
            <person name="Zhou H."/>
            <person name="Wang H."/>
        </authorList>
    </citation>
    <scope>NUCLEOTIDE SEQUENCE</scope>
    <source>
        <strain evidence="2">PrR005</strain>
    </source>
</reference>
<sequence>MRYVLLISLILVAGCDRVRSTTDKLFNRSEPVAQTAAPETEASETEAPEEPEAVAEPVQEAADIQPGWVGARQTIAGLGDPTVPGRWMETTLVSQERNGRVVVRKTGATAHVTLIPVAGDPGAGSRLSLEAMRALLAPIDELVELDVYSN</sequence>
<proteinExistence type="predicted"/>
<name>A0A6B2NN90_9RHOB</name>
<evidence type="ECO:0000313" key="2">
    <source>
        <dbReference type="EMBL" id="NDW44740.1"/>
    </source>
</evidence>
<feature type="compositionally biased region" description="Acidic residues" evidence="1">
    <location>
        <begin position="41"/>
        <end position="53"/>
    </location>
</feature>